<dbReference type="Gene3D" id="1.20.1420.20">
    <property type="entry name" value="M75 peptidase, HXXE motif"/>
    <property type="match status" value="1"/>
</dbReference>
<proteinExistence type="predicted"/>
<feature type="domain" description="Imelysin-like" evidence="3">
    <location>
        <begin position="4"/>
        <end position="195"/>
    </location>
</feature>
<reference evidence="4 5" key="1">
    <citation type="submission" date="2017-03" db="EMBL/GenBank/DDBJ databases">
        <authorList>
            <person name="Afonso C.L."/>
            <person name="Miller P.J."/>
            <person name="Scott M.A."/>
            <person name="Spackman E."/>
            <person name="Goraichik I."/>
            <person name="Dimitrov K.M."/>
            <person name="Suarez D.L."/>
            <person name="Swayne D.E."/>
        </authorList>
    </citation>
    <scope>NUCLEOTIDE SEQUENCE [LARGE SCALE GENOMIC DNA]</scope>
    <source>
        <strain evidence="4 5">CECT 7680</strain>
    </source>
</reference>
<dbReference type="Proteomes" id="UP000193409">
    <property type="component" value="Unassembled WGS sequence"/>
</dbReference>
<dbReference type="AlphaFoldDB" id="A0A1Y5SKD1"/>
<evidence type="ECO:0000313" key="5">
    <source>
        <dbReference type="Proteomes" id="UP000193409"/>
    </source>
</evidence>
<comment type="subcellular location">
    <subcellularLocation>
        <location evidence="1">Cell envelope</location>
    </subcellularLocation>
</comment>
<dbReference type="GO" id="GO:0030313">
    <property type="term" value="C:cell envelope"/>
    <property type="evidence" value="ECO:0007669"/>
    <property type="project" value="UniProtKB-SubCell"/>
</dbReference>
<gene>
    <name evidence="4" type="ORF">PSA7680_02134</name>
</gene>
<evidence type="ECO:0000313" key="4">
    <source>
        <dbReference type="EMBL" id="SLN42875.1"/>
    </source>
</evidence>
<evidence type="ECO:0000259" key="3">
    <source>
        <dbReference type="Pfam" id="PF09375"/>
    </source>
</evidence>
<dbReference type="InterPro" id="IPR018976">
    <property type="entry name" value="Imelysin-like"/>
</dbReference>
<evidence type="ECO:0000256" key="2">
    <source>
        <dbReference type="ARBA" id="ARBA00022729"/>
    </source>
</evidence>
<sequence length="216" mass="22995">MVNTPEAFATVSIAARGFYALEYLLFDPQFSGAANPAYHCTLVRAVTVDIAANAAAILDDWQEGYAALMIAPGNDVYRSETEAAQQLFTAVTTGLEFTANARLGRPLGSFDAPRPNRAEARRSGRSLRHVQLSLAATRELAALVSGGNAEVDAAFAQAEERAEALADPVFAGVTDPLARFRIEALQQDIEALRRLLTERIGPSLGIAAGFNALDGD</sequence>
<name>A0A1Y5SKD1_9RHOB</name>
<accession>A0A1Y5SKD1</accession>
<dbReference type="EMBL" id="FWFQ01000014">
    <property type="protein sequence ID" value="SLN42875.1"/>
    <property type="molecule type" value="Genomic_DNA"/>
</dbReference>
<protein>
    <submittedName>
        <fullName evidence="4">Imelysin</fullName>
    </submittedName>
</protein>
<organism evidence="4 5">
    <name type="scientific">Pseudoruegeria aquimaris</name>
    <dbReference type="NCBI Taxonomy" id="393663"/>
    <lineage>
        <taxon>Bacteria</taxon>
        <taxon>Pseudomonadati</taxon>
        <taxon>Pseudomonadota</taxon>
        <taxon>Alphaproteobacteria</taxon>
        <taxon>Rhodobacterales</taxon>
        <taxon>Roseobacteraceae</taxon>
        <taxon>Pseudoruegeria</taxon>
    </lineage>
</organism>
<dbReference type="CDD" id="cd14659">
    <property type="entry name" value="Imelysin-like_IPPA"/>
    <property type="match status" value="1"/>
</dbReference>
<dbReference type="InterPro" id="IPR038352">
    <property type="entry name" value="Imelysin_sf"/>
</dbReference>
<keyword evidence="2" id="KW-0732">Signal</keyword>
<evidence type="ECO:0000256" key="1">
    <source>
        <dbReference type="ARBA" id="ARBA00004196"/>
    </source>
</evidence>
<keyword evidence="5" id="KW-1185">Reference proteome</keyword>
<dbReference type="Pfam" id="PF09375">
    <property type="entry name" value="Peptidase_M75"/>
    <property type="match status" value="1"/>
</dbReference>
<dbReference type="InterPro" id="IPR034984">
    <property type="entry name" value="Imelysin-like_IPPA"/>
</dbReference>